<feature type="binding site" evidence="5">
    <location>
        <position position="191"/>
    </location>
    <ligand>
        <name>S-adenosyl-L-methionine</name>
        <dbReference type="ChEBI" id="CHEBI:59789"/>
    </ligand>
</feature>
<dbReference type="InterPro" id="IPR025714">
    <property type="entry name" value="Methyltranfer_dom"/>
</dbReference>
<evidence type="ECO:0000259" key="6">
    <source>
        <dbReference type="Pfam" id="PF13847"/>
    </source>
</evidence>
<dbReference type="AlphaFoldDB" id="A0A6G7WG02"/>
<dbReference type="GO" id="GO:0046872">
    <property type="term" value="F:metal ion binding"/>
    <property type="evidence" value="ECO:0007669"/>
    <property type="project" value="UniProtKB-KW"/>
</dbReference>
<evidence type="ECO:0000259" key="7">
    <source>
        <dbReference type="Pfam" id="PF21302"/>
    </source>
</evidence>
<keyword evidence="9" id="KW-1185">Reference proteome</keyword>
<dbReference type="InterPro" id="IPR029063">
    <property type="entry name" value="SAM-dependent_MTases_sf"/>
</dbReference>
<accession>A0A6G7WG02</accession>
<feature type="binding site" evidence="4">
    <location>
        <position position="23"/>
    </location>
    <ligand>
        <name>Zn(2+)</name>
        <dbReference type="ChEBI" id="CHEBI:29105"/>
    </ligand>
</feature>
<evidence type="ECO:0000313" key="9">
    <source>
        <dbReference type="Proteomes" id="UP000501830"/>
    </source>
</evidence>
<keyword evidence="1 8" id="KW-0489">Methyltransferase</keyword>
<feature type="domain" description="Methyltransferase" evidence="6">
    <location>
        <begin position="93"/>
        <end position="188"/>
    </location>
</feature>
<dbReference type="GO" id="GO:0032259">
    <property type="term" value="P:methylation"/>
    <property type="evidence" value="ECO:0007669"/>
    <property type="project" value="UniProtKB-KW"/>
</dbReference>
<dbReference type="KEGG" id="jpo:G7058_03225"/>
<protein>
    <submittedName>
        <fullName evidence="8">Methyltransferase domain-containing protein</fullName>
    </submittedName>
</protein>
<feature type="binding site" evidence="5">
    <location>
        <begin position="103"/>
        <end position="104"/>
    </location>
    <ligand>
        <name>S-adenosyl-L-methionine</name>
        <dbReference type="ChEBI" id="CHEBI:59789"/>
    </ligand>
</feature>
<dbReference type="CDD" id="cd02440">
    <property type="entry name" value="AdoMet_MTases"/>
    <property type="match status" value="1"/>
</dbReference>
<feature type="binding site" evidence="4">
    <location>
        <position position="37"/>
    </location>
    <ligand>
        <name>Zn(2+)</name>
        <dbReference type="ChEBI" id="CHEBI:29105"/>
    </ligand>
</feature>
<dbReference type="InterPro" id="IPR048647">
    <property type="entry name" value="RlmA_N"/>
</dbReference>
<keyword evidence="4" id="KW-0862">Zinc</keyword>
<dbReference type="EMBL" id="CP049889">
    <property type="protein sequence ID" value="QIK51162.1"/>
    <property type="molecule type" value="Genomic_DNA"/>
</dbReference>
<keyword evidence="2 8" id="KW-0808">Transferase</keyword>
<evidence type="ECO:0000313" key="8">
    <source>
        <dbReference type="EMBL" id="QIK51162.1"/>
    </source>
</evidence>
<dbReference type="SUPFAM" id="SSF53335">
    <property type="entry name" value="S-adenosyl-L-methionine-dependent methyltransferases"/>
    <property type="match status" value="1"/>
</dbReference>
<dbReference type="Gene3D" id="3.40.50.150">
    <property type="entry name" value="Vaccinia Virus protein VP39"/>
    <property type="match status" value="1"/>
</dbReference>
<dbReference type="PIRSF" id="PIRSF018249">
    <property type="entry name" value="MyrA_prd"/>
    <property type="match status" value="1"/>
</dbReference>
<feature type="binding site" evidence="5">
    <location>
        <position position="79"/>
    </location>
    <ligand>
        <name>S-adenosyl-L-methionine</name>
        <dbReference type="ChEBI" id="CHEBI:59789"/>
    </ligand>
</feature>
<proteinExistence type="predicted"/>
<name>A0A6G7WG02_9LACT</name>
<dbReference type="Pfam" id="PF21302">
    <property type="entry name" value="Zn_ribbon_RlmA"/>
    <property type="match status" value="1"/>
</dbReference>
<dbReference type="RefSeq" id="WP_166062211.1">
    <property type="nucleotide sequence ID" value="NZ_CP049889.1"/>
</dbReference>
<dbReference type="InterPro" id="IPR016718">
    <property type="entry name" value="rRNA_m1G-MeTrfase_A_prd"/>
</dbReference>
<reference evidence="8 9" key="1">
    <citation type="journal article" date="2017" name="Int. J. Syst. Evol. Microbiol.">
        <title>Jeotgalibaca porci sp. nov. and Jeotgalibaca arthritidis sp. nov., isolated from pigs, and emended description of the genus Jeotgalibaca.</title>
        <authorList>
            <person name="Zamora L."/>
            <person name="Perez-Sancho M."/>
            <person name="Dominguez L."/>
            <person name="Fernandez-Garayzabal J.F."/>
            <person name="Vela A.I."/>
        </authorList>
    </citation>
    <scope>NUCLEOTIDE SEQUENCE [LARGE SCALE GENOMIC DNA]</scope>
    <source>
        <strain evidence="8 9">CCUG 69148</strain>
    </source>
</reference>
<evidence type="ECO:0000256" key="2">
    <source>
        <dbReference type="ARBA" id="ARBA00022679"/>
    </source>
</evidence>
<evidence type="ECO:0000256" key="4">
    <source>
        <dbReference type="PIRSR" id="PIRSR018249-1"/>
    </source>
</evidence>
<gene>
    <name evidence="8" type="ORF">G7058_03225</name>
</gene>
<feature type="domain" description="23S rRNA (guanine(745)-N(1))-methyltransferase N-terminal" evidence="7">
    <location>
        <begin position="18"/>
        <end position="54"/>
    </location>
</feature>
<evidence type="ECO:0000256" key="5">
    <source>
        <dbReference type="PIRSR" id="PIRSR018249-2"/>
    </source>
</evidence>
<keyword evidence="4" id="KW-0479">Metal-binding</keyword>
<dbReference type="GeneID" id="94552275"/>
<evidence type="ECO:0000256" key="1">
    <source>
        <dbReference type="ARBA" id="ARBA00022603"/>
    </source>
</evidence>
<dbReference type="Proteomes" id="UP000501830">
    <property type="component" value="Chromosome"/>
</dbReference>
<feature type="binding site" evidence="4">
    <location>
        <position position="41"/>
    </location>
    <ligand>
        <name>Zn(2+)</name>
        <dbReference type="ChEBI" id="CHEBI:29105"/>
    </ligand>
</feature>
<dbReference type="GO" id="GO:0008757">
    <property type="term" value="F:S-adenosylmethionine-dependent methyltransferase activity"/>
    <property type="evidence" value="ECO:0007669"/>
    <property type="project" value="InterPro"/>
</dbReference>
<dbReference type="PANTHER" id="PTHR43464">
    <property type="entry name" value="METHYLTRANSFERASE"/>
    <property type="match status" value="1"/>
</dbReference>
<keyword evidence="3 5" id="KW-0949">S-adenosyl-L-methionine</keyword>
<dbReference type="Pfam" id="PF13847">
    <property type="entry name" value="Methyltransf_31"/>
    <property type="match status" value="1"/>
</dbReference>
<organism evidence="8 9">
    <name type="scientific">Jeotgalibaca porci</name>
    <dbReference type="NCBI Taxonomy" id="1868793"/>
    <lineage>
        <taxon>Bacteria</taxon>
        <taxon>Bacillati</taxon>
        <taxon>Bacillota</taxon>
        <taxon>Bacilli</taxon>
        <taxon>Lactobacillales</taxon>
        <taxon>Carnobacteriaceae</taxon>
        <taxon>Jeotgalibaca</taxon>
    </lineage>
</organism>
<evidence type="ECO:0000256" key="3">
    <source>
        <dbReference type="ARBA" id="ARBA00022691"/>
    </source>
</evidence>
<feature type="binding site" evidence="4">
    <location>
        <position position="20"/>
    </location>
    <ligand>
        <name>Zn(2+)</name>
        <dbReference type="ChEBI" id="CHEBI:29105"/>
    </ligand>
</feature>
<sequence>MKKIERSTVYLEENLALLQCPVCKEAFQEVSNQGVKCANNHHFDLGKKGTLHLLLKGGQNDYDKSMLSSRKALADTGFFHPILDAILKHIPQDATLLDVGCGEGSHLHYLTEQGLSGKKIGFDISKDAIQLAAAHFFDDAFWCVADLAQSPFGEKQFDAILNIFSPSHYQEFNRVLKSEGRVYKVVPDTDYLIELRQRLYGERAYENDDVVARFKEVYPDCIHEHVRYEVALTEDTFRWLVEMTPLTWGASEADIESLLEKPLKTITVAVSLLINR</sequence>
<dbReference type="PANTHER" id="PTHR43464:SF19">
    <property type="entry name" value="UBIQUINONE BIOSYNTHESIS O-METHYLTRANSFERASE, MITOCHONDRIAL"/>
    <property type="match status" value="1"/>
</dbReference>